<protein>
    <submittedName>
        <fullName evidence="1">Uncharacterized protein</fullName>
    </submittedName>
</protein>
<comment type="caution">
    <text evidence="1">The sequence shown here is derived from an EMBL/GenBank/DDBJ whole genome shotgun (WGS) entry which is preliminary data.</text>
</comment>
<keyword evidence="2" id="KW-1185">Reference proteome</keyword>
<evidence type="ECO:0000313" key="1">
    <source>
        <dbReference type="EMBL" id="KAK7834537.1"/>
    </source>
</evidence>
<dbReference type="AlphaFoldDB" id="A0AAW0K6I6"/>
<proteinExistence type="predicted"/>
<reference evidence="1 2" key="1">
    <citation type="journal article" date="2023" name="bioRxiv">
        <title>Conserved and derived expression patterns and positive selection on dental genes reveal complex evolutionary context of ever-growing rodent molars.</title>
        <authorList>
            <person name="Calamari Z.T."/>
            <person name="Song A."/>
            <person name="Cohen E."/>
            <person name="Akter M."/>
            <person name="Roy R.D."/>
            <person name="Hallikas O."/>
            <person name="Christensen M.M."/>
            <person name="Li P."/>
            <person name="Marangoni P."/>
            <person name="Jernvall J."/>
            <person name="Klein O.D."/>
        </authorList>
    </citation>
    <scope>NUCLEOTIDE SEQUENCE [LARGE SCALE GENOMIC DNA]</scope>
    <source>
        <strain evidence="1">V071</strain>
    </source>
</reference>
<accession>A0AAW0K6I6</accession>
<organism evidence="1 2">
    <name type="scientific">Myodes glareolus</name>
    <name type="common">Bank vole</name>
    <name type="synonym">Clethrionomys glareolus</name>
    <dbReference type="NCBI Taxonomy" id="447135"/>
    <lineage>
        <taxon>Eukaryota</taxon>
        <taxon>Metazoa</taxon>
        <taxon>Chordata</taxon>
        <taxon>Craniata</taxon>
        <taxon>Vertebrata</taxon>
        <taxon>Euteleostomi</taxon>
        <taxon>Mammalia</taxon>
        <taxon>Eutheria</taxon>
        <taxon>Euarchontoglires</taxon>
        <taxon>Glires</taxon>
        <taxon>Rodentia</taxon>
        <taxon>Myomorpha</taxon>
        <taxon>Muroidea</taxon>
        <taxon>Cricetidae</taxon>
        <taxon>Arvicolinae</taxon>
        <taxon>Myodes</taxon>
    </lineage>
</organism>
<dbReference type="EMBL" id="JBBHLL010000004">
    <property type="protein sequence ID" value="KAK7834537.1"/>
    <property type="molecule type" value="Genomic_DNA"/>
</dbReference>
<gene>
    <name evidence="1" type="ORF">U0070_017723</name>
</gene>
<sequence>MRKAAGLIKDFPVYRFVFVWEDELLSRKQQLNMYTGPTDESSDPRFHHLPVTTSFAAATFLQPPKGLIKTAVSTLVKRSSARSAQM</sequence>
<dbReference type="Proteomes" id="UP001488838">
    <property type="component" value="Unassembled WGS sequence"/>
</dbReference>
<evidence type="ECO:0000313" key="2">
    <source>
        <dbReference type="Proteomes" id="UP001488838"/>
    </source>
</evidence>
<name>A0AAW0K6I6_MYOGA</name>